<evidence type="ECO:0000256" key="2">
    <source>
        <dbReference type="SAM" id="SignalP"/>
    </source>
</evidence>
<reference evidence="3 4" key="1">
    <citation type="journal article" date="2014" name="Nature">
        <title>An environmental bacterial taxon with a large and distinct metabolic repertoire.</title>
        <authorList>
            <person name="Wilson M.C."/>
            <person name="Mori T."/>
            <person name="Ruckert C."/>
            <person name="Uria A.R."/>
            <person name="Helf M.J."/>
            <person name="Takada K."/>
            <person name="Gernert C."/>
            <person name="Steffens U.A."/>
            <person name="Heycke N."/>
            <person name="Schmitt S."/>
            <person name="Rinke C."/>
            <person name="Helfrich E.J."/>
            <person name="Brachmann A.O."/>
            <person name="Gurgui C."/>
            <person name="Wakimoto T."/>
            <person name="Kracht M."/>
            <person name="Crusemann M."/>
            <person name="Hentschel U."/>
            <person name="Abe I."/>
            <person name="Matsunaga S."/>
            <person name="Kalinowski J."/>
            <person name="Takeyama H."/>
            <person name="Piel J."/>
        </authorList>
    </citation>
    <scope>NUCLEOTIDE SEQUENCE [LARGE SCALE GENOMIC DNA]</scope>
    <source>
        <strain evidence="4">TSY2</strain>
    </source>
</reference>
<dbReference type="Gene3D" id="3.40.190.10">
    <property type="entry name" value="Periplasmic binding protein-like II"/>
    <property type="match status" value="2"/>
</dbReference>
<proteinExistence type="predicted"/>
<dbReference type="AlphaFoldDB" id="W4LLS9"/>
<sequence>MKCLQTMLCTGVLLLAMTGAQAATYIKAPPLAKVIEPKVGQVRGDTIQVPMITWGGDIATIYGNGNARSTAKGSIFARRGLQLKLVREDDFIKQIKAYMRGDSPFLRGTMGMLNMAMEVLERDPRTQPVVIYQMTWSTGGDALVVKPGIRTPADLCGKTIAVQAYGPHVDYLTRVIADACRSAGEVRIKWTRDLTGPSAALQDDPSVDAAVVLIHDAQALTSGGTVGTGADDSVKGARILMSTRTANRVIADVYAVRADYLKAHRRKVEQFVHGLMQAEEELRNLVQQRDSRLKKYQQTMTAAAELLVGSPQAVADAEALYADCQYVGYRGNVAFFGDPNHPRNFGNLTREIQDSLVAIGLMRARLPLDHAKWDYGQLKKGLTMWQG</sequence>
<organism evidence="3 4">
    <name type="scientific">Candidatus Entotheonella gemina</name>
    <dbReference type="NCBI Taxonomy" id="1429439"/>
    <lineage>
        <taxon>Bacteria</taxon>
        <taxon>Pseudomonadati</taxon>
        <taxon>Nitrospinota/Tectimicrobiota group</taxon>
        <taxon>Candidatus Tectimicrobiota</taxon>
        <taxon>Candidatus Entotheonellia</taxon>
        <taxon>Candidatus Entotheonellales</taxon>
        <taxon>Candidatus Entotheonellaceae</taxon>
        <taxon>Candidatus Entotheonella</taxon>
    </lineage>
</organism>
<dbReference type="PATRIC" id="fig|1429439.4.peg.7039"/>
<accession>W4LLS9</accession>
<dbReference type="SUPFAM" id="SSF53850">
    <property type="entry name" value="Periplasmic binding protein-like II"/>
    <property type="match status" value="1"/>
</dbReference>
<dbReference type="EMBL" id="AZHX01001892">
    <property type="protein sequence ID" value="ETW98937.1"/>
    <property type="molecule type" value="Genomic_DNA"/>
</dbReference>
<evidence type="ECO:0000256" key="1">
    <source>
        <dbReference type="SAM" id="Coils"/>
    </source>
</evidence>
<evidence type="ECO:0008006" key="5">
    <source>
        <dbReference type="Google" id="ProtNLM"/>
    </source>
</evidence>
<feature type="chain" id="PRO_5004844798" description="SsuA/THI5-like domain-containing protein" evidence="2">
    <location>
        <begin position="23"/>
        <end position="387"/>
    </location>
</feature>
<protein>
    <recommendedName>
        <fullName evidence="5">SsuA/THI5-like domain-containing protein</fullName>
    </recommendedName>
</protein>
<feature type="coiled-coil region" evidence="1">
    <location>
        <begin position="261"/>
        <end position="295"/>
    </location>
</feature>
<evidence type="ECO:0000313" key="4">
    <source>
        <dbReference type="Proteomes" id="UP000019140"/>
    </source>
</evidence>
<keyword evidence="1" id="KW-0175">Coiled coil</keyword>
<feature type="signal peptide" evidence="2">
    <location>
        <begin position="1"/>
        <end position="22"/>
    </location>
</feature>
<comment type="caution">
    <text evidence="3">The sequence shown here is derived from an EMBL/GenBank/DDBJ whole genome shotgun (WGS) entry which is preliminary data.</text>
</comment>
<gene>
    <name evidence="3" type="ORF">ETSY2_41895</name>
</gene>
<keyword evidence="4" id="KW-1185">Reference proteome</keyword>
<dbReference type="Proteomes" id="UP000019140">
    <property type="component" value="Unassembled WGS sequence"/>
</dbReference>
<evidence type="ECO:0000313" key="3">
    <source>
        <dbReference type="EMBL" id="ETW98937.1"/>
    </source>
</evidence>
<dbReference type="HOGENOM" id="CLU_758322_0_0_7"/>
<keyword evidence="2" id="KW-0732">Signal</keyword>
<name>W4LLS9_9BACT</name>